<dbReference type="WBParaSite" id="ES5_v2.g22503.t1">
    <property type="protein sequence ID" value="ES5_v2.g22503.t1"/>
    <property type="gene ID" value="ES5_v2.g22503"/>
</dbReference>
<evidence type="ECO:0000313" key="1">
    <source>
        <dbReference type="Proteomes" id="UP000887579"/>
    </source>
</evidence>
<name>A0AC34FYW0_9BILA</name>
<reference evidence="2" key="1">
    <citation type="submission" date="2022-11" db="UniProtKB">
        <authorList>
            <consortium name="WormBaseParasite"/>
        </authorList>
    </citation>
    <scope>IDENTIFICATION</scope>
</reference>
<protein>
    <submittedName>
        <fullName evidence="2">Acyltransferase C-terminal domain-containing protein</fullName>
    </submittedName>
</protein>
<proteinExistence type="predicted"/>
<accession>A0AC34FYW0</accession>
<organism evidence="1 2">
    <name type="scientific">Panagrolaimus sp. ES5</name>
    <dbReference type="NCBI Taxonomy" id="591445"/>
    <lineage>
        <taxon>Eukaryota</taxon>
        <taxon>Metazoa</taxon>
        <taxon>Ecdysozoa</taxon>
        <taxon>Nematoda</taxon>
        <taxon>Chromadorea</taxon>
        <taxon>Rhabditida</taxon>
        <taxon>Tylenchina</taxon>
        <taxon>Panagrolaimomorpha</taxon>
        <taxon>Panagrolaimoidea</taxon>
        <taxon>Panagrolaimidae</taxon>
        <taxon>Panagrolaimus</taxon>
    </lineage>
</organism>
<sequence length="69" mass="8105">MRKENYIDYIYDVTIAFNDSIVQTEADLIKLGVASKDVRFDIRKISISELPTNDQELGLWLKNLWVEKE</sequence>
<evidence type="ECO:0000313" key="2">
    <source>
        <dbReference type="WBParaSite" id="ES5_v2.g22503.t1"/>
    </source>
</evidence>
<dbReference type="Proteomes" id="UP000887579">
    <property type="component" value="Unplaced"/>
</dbReference>